<proteinExistence type="predicted"/>
<comment type="caution">
    <text evidence="1">The sequence shown here is derived from an EMBL/GenBank/DDBJ whole genome shotgun (WGS) entry which is preliminary data.</text>
</comment>
<accession>A0A5J4PZ03</accession>
<organism evidence="1">
    <name type="scientific">termite gut metagenome</name>
    <dbReference type="NCBI Taxonomy" id="433724"/>
    <lineage>
        <taxon>unclassified sequences</taxon>
        <taxon>metagenomes</taxon>
        <taxon>organismal metagenomes</taxon>
    </lineage>
</organism>
<reference evidence="1" key="1">
    <citation type="submission" date="2019-03" db="EMBL/GenBank/DDBJ databases">
        <title>Single cell metagenomics reveals metabolic interactions within the superorganism composed of flagellate Streblomastix strix and complex community of Bacteroidetes bacteria on its surface.</title>
        <authorList>
            <person name="Treitli S.C."/>
            <person name="Kolisko M."/>
            <person name="Husnik F."/>
            <person name="Keeling P."/>
            <person name="Hampl V."/>
        </authorList>
    </citation>
    <scope>NUCLEOTIDE SEQUENCE</scope>
    <source>
        <strain evidence="1">STM</strain>
    </source>
</reference>
<dbReference type="EMBL" id="SNRY01005799">
    <property type="protein sequence ID" value="KAA6314080.1"/>
    <property type="molecule type" value="Genomic_DNA"/>
</dbReference>
<dbReference type="AlphaFoldDB" id="A0A5J4PZ03"/>
<name>A0A5J4PZ03_9ZZZZ</name>
<gene>
    <name evidence="1" type="ORF">EZS27_035252</name>
</gene>
<evidence type="ECO:0000313" key="1">
    <source>
        <dbReference type="EMBL" id="KAA6314080.1"/>
    </source>
</evidence>
<protein>
    <submittedName>
        <fullName evidence="1">Uncharacterized protein</fullName>
    </submittedName>
</protein>
<sequence length="29" mass="3010">YTGLAMGGNVFPSMSLGQVNIGLKKVAKK</sequence>
<feature type="non-terminal residue" evidence="1">
    <location>
        <position position="1"/>
    </location>
</feature>